<dbReference type="CDD" id="cd00565">
    <property type="entry name" value="Ubl_ThiS"/>
    <property type="match status" value="1"/>
</dbReference>
<organism evidence="1 2">
    <name type="scientific">Flavivirga eckloniae</name>
    <dbReference type="NCBI Taxonomy" id="1803846"/>
    <lineage>
        <taxon>Bacteria</taxon>
        <taxon>Pseudomonadati</taxon>
        <taxon>Bacteroidota</taxon>
        <taxon>Flavobacteriia</taxon>
        <taxon>Flavobacteriales</taxon>
        <taxon>Flavobacteriaceae</taxon>
        <taxon>Flavivirga</taxon>
    </lineage>
</organism>
<dbReference type="NCBIfam" id="TIGR01683">
    <property type="entry name" value="thiS"/>
    <property type="match status" value="1"/>
</dbReference>
<dbReference type="SUPFAM" id="SSF54285">
    <property type="entry name" value="MoaD/ThiS"/>
    <property type="match status" value="1"/>
</dbReference>
<dbReference type="EMBL" id="CP025791">
    <property type="protein sequence ID" value="AUP77543.1"/>
    <property type="molecule type" value="Genomic_DNA"/>
</dbReference>
<name>A0A2K9PKF2_9FLAO</name>
<dbReference type="PANTHER" id="PTHR34472">
    <property type="entry name" value="SULFUR CARRIER PROTEIN THIS"/>
    <property type="match status" value="1"/>
</dbReference>
<dbReference type="KEGG" id="fek:C1H87_01930"/>
<dbReference type="InterPro" id="IPR012675">
    <property type="entry name" value="Beta-grasp_dom_sf"/>
</dbReference>
<dbReference type="InterPro" id="IPR010035">
    <property type="entry name" value="Thi_S"/>
</dbReference>
<accession>A0A2K9PKF2</accession>
<protein>
    <submittedName>
        <fullName evidence="1">Thiamine biosynthesis protein ThiS</fullName>
    </submittedName>
</protein>
<proteinExistence type="predicted"/>
<evidence type="ECO:0000313" key="2">
    <source>
        <dbReference type="Proteomes" id="UP000235826"/>
    </source>
</evidence>
<sequence>MPRGLAPRHFIQTIKIVLFMIKISVNETTMEVEETTTISKLLTKIKSPSNGIAFAINNKIIAKEQWDSYYFNLNDNILIIQATQGG</sequence>
<evidence type="ECO:0000313" key="1">
    <source>
        <dbReference type="EMBL" id="AUP77543.1"/>
    </source>
</evidence>
<dbReference type="Proteomes" id="UP000235826">
    <property type="component" value="Chromosome"/>
</dbReference>
<gene>
    <name evidence="1" type="primary">thiS</name>
    <name evidence="1" type="ORF">C1H87_01930</name>
</gene>
<dbReference type="PANTHER" id="PTHR34472:SF1">
    <property type="entry name" value="SULFUR CARRIER PROTEIN THIS"/>
    <property type="match status" value="1"/>
</dbReference>
<dbReference type="Gene3D" id="3.10.20.30">
    <property type="match status" value="1"/>
</dbReference>
<keyword evidence="2" id="KW-1185">Reference proteome</keyword>
<dbReference type="AlphaFoldDB" id="A0A2K9PKF2"/>
<dbReference type="InterPro" id="IPR016155">
    <property type="entry name" value="Mopterin_synth/thiamin_S_b"/>
</dbReference>
<dbReference type="Pfam" id="PF02597">
    <property type="entry name" value="ThiS"/>
    <property type="match status" value="1"/>
</dbReference>
<dbReference type="InterPro" id="IPR003749">
    <property type="entry name" value="ThiS/MoaD-like"/>
</dbReference>
<reference evidence="1 2" key="1">
    <citation type="submission" date="2018-01" db="EMBL/GenBank/DDBJ databases">
        <title>Complete genome sequence of Flavivirga eckloniae ECD14 isolated from seaweed Ecklonia cava.</title>
        <authorList>
            <person name="Lee J.H."/>
            <person name="Baik K.S."/>
            <person name="Seong C.N."/>
        </authorList>
    </citation>
    <scope>NUCLEOTIDE SEQUENCE [LARGE SCALE GENOMIC DNA]</scope>
    <source>
        <strain evidence="1 2">ECD14</strain>
    </source>
</reference>